<dbReference type="GO" id="GO:0005992">
    <property type="term" value="P:trehalose biosynthetic process"/>
    <property type="evidence" value="ECO:0007669"/>
    <property type="project" value="UniProtKB-UniPathway"/>
</dbReference>
<evidence type="ECO:0000313" key="5">
    <source>
        <dbReference type="EMBL" id="QKE91478.1"/>
    </source>
</evidence>
<accession>A0A6M8HSY3</accession>
<gene>
    <name evidence="5" type="primary">otsB</name>
    <name evidence="5" type="ORF">HN018_16830</name>
</gene>
<dbReference type="InterPro" id="IPR006379">
    <property type="entry name" value="HAD-SF_hydro_IIB"/>
</dbReference>
<comment type="cofactor">
    <cofactor evidence="4">
        <name>Mg(2+)</name>
        <dbReference type="ChEBI" id="CHEBI:18420"/>
    </cofactor>
</comment>
<dbReference type="CDD" id="cd01627">
    <property type="entry name" value="HAD_TPP"/>
    <property type="match status" value="1"/>
</dbReference>
<dbReference type="InterPro" id="IPR003337">
    <property type="entry name" value="Trehalose_PPase"/>
</dbReference>
<dbReference type="UniPathway" id="UPA00299"/>
<evidence type="ECO:0000256" key="2">
    <source>
        <dbReference type="ARBA" id="ARBA00008770"/>
    </source>
</evidence>
<comment type="function">
    <text evidence="4">Removes the phosphate from trehalose 6-phosphate to produce free trehalose.</text>
</comment>
<dbReference type="PANTHER" id="PTHR43768">
    <property type="entry name" value="TREHALOSE 6-PHOSPHATE PHOSPHATASE"/>
    <property type="match status" value="1"/>
</dbReference>
<dbReference type="Gene3D" id="3.40.50.1000">
    <property type="entry name" value="HAD superfamily/HAD-like"/>
    <property type="match status" value="1"/>
</dbReference>
<sequence>MSSSTPRHPTLARLPPPSRAAFLLDFDGTLVDIAPTPESVSVVPGLPEILVALRERCGGALAVVSGRPIAQIDHFIPGIPYAVAGEHGVAVRHAPDQPVVRAVLPALPSHWLAEAERIVAGHPGASVERKQTGLVLHFRGAPDAGAALKAEAEALLAQDPQRRFHLQTAKMAWELKPGGIDKGTAVAQLMQQAPFAGRVPIFIGDDVTDEDGIRGAQALGGLGFRIPDDFPDPDAFRAWLGELARSSGAADSWEG</sequence>
<organism evidence="5 6">
    <name type="scientific">Lichenicola cladoniae</name>
    <dbReference type="NCBI Taxonomy" id="1484109"/>
    <lineage>
        <taxon>Bacteria</taxon>
        <taxon>Pseudomonadati</taxon>
        <taxon>Pseudomonadota</taxon>
        <taxon>Alphaproteobacteria</taxon>
        <taxon>Acetobacterales</taxon>
        <taxon>Acetobacteraceae</taxon>
        <taxon>Lichenicola</taxon>
    </lineage>
</organism>
<dbReference type="Gene3D" id="3.30.70.1020">
    <property type="entry name" value="Trehalose-6-phosphate phosphatase related protein, domain 2"/>
    <property type="match status" value="1"/>
</dbReference>
<reference evidence="5 6" key="1">
    <citation type="journal article" date="2014" name="World J. Microbiol. Biotechnol.">
        <title>Biodiversity and physiological characteristics of Antarctic and Arctic lichens-associated bacteria.</title>
        <authorList>
            <person name="Lee Y.M."/>
            <person name="Kim E.H."/>
            <person name="Lee H.K."/>
            <person name="Hong S.G."/>
        </authorList>
    </citation>
    <scope>NUCLEOTIDE SEQUENCE [LARGE SCALE GENOMIC DNA]</scope>
    <source>
        <strain evidence="5 6">PAMC 26569</strain>
    </source>
</reference>
<keyword evidence="4" id="KW-0479">Metal-binding</keyword>
<dbReference type="EC" id="3.1.3.12" evidence="4"/>
<dbReference type="GO" id="GO:0004805">
    <property type="term" value="F:trehalose-phosphatase activity"/>
    <property type="evidence" value="ECO:0007669"/>
    <property type="project" value="UniProtKB-EC"/>
</dbReference>
<keyword evidence="6" id="KW-1185">Reference proteome</keyword>
<dbReference type="GO" id="GO:0046872">
    <property type="term" value="F:metal ion binding"/>
    <property type="evidence" value="ECO:0007669"/>
    <property type="project" value="UniProtKB-KW"/>
</dbReference>
<dbReference type="NCBIfam" id="TIGR00685">
    <property type="entry name" value="T6PP"/>
    <property type="match status" value="1"/>
</dbReference>
<dbReference type="AlphaFoldDB" id="A0A6M8HSY3"/>
<dbReference type="InterPro" id="IPR023214">
    <property type="entry name" value="HAD_sf"/>
</dbReference>
<name>A0A6M8HSY3_9PROT</name>
<dbReference type="KEGG" id="lck:HN018_16830"/>
<evidence type="ECO:0000256" key="4">
    <source>
        <dbReference type="RuleBase" id="RU361117"/>
    </source>
</evidence>
<keyword evidence="3 4" id="KW-0378">Hydrolase</keyword>
<keyword evidence="4" id="KW-0460">Magnesium</keyword>
<comment type="catalytic activity">
    <reaction evidence="4">
        <text>alpha,alpha-trehalose 6-phosphate + H2O = alpha,alpha-trehalose + phosphate</text>
        <dbReference type="Rhea" id="RHEA:23420"/>
        <dbReference type="ChEBI" id="CHEBI:15377"/>
        <dbReference type="ChEBI" id="CHEBI:16551"/>
        <dbReference type="ChEBI" id="CHEBI:43474"/>
        <dbReference type="ChEBI" id="CHEBI:58429"/>
        <dbReference type="EC" id="3.1.3.12"/>
    </reaction>
</comment>
<protein>
    <recommendedName>
        <fullName evidence="4">Trehalose 6-phosphate phosphatase</fullName>
        <ecNumber evidence="4">3.1.3.12</ecNumber>
    </recommendedName>
</protein>
<dbReference type="RefSeq" id="WP_171832994.1">
    <property type="nucleotide sequence ID" value="NZ_CP053708.1"/>
</dbReference>
<comment type="similarity">
    <text evidence="2 4">Belongs to the trehalose phosphatase family.</text>
</comment>
<evidence type="ECO:0000256" key="1">
    <source>
        <dbReference type="ARBA" id="ARBA00005199"/>
    </source>
</evidence>
<proteinExistence type="inferred from homology"/>
<dbReference type="InterPro" id="IPR036412">
    <property type="entry name" value="HAD-like_sf"/>
</dbReference>
<evidence type="ECO:0000313" key="6">
    <source>
        <dbReference type="Proteomes" id="UP000500767"/>
    </source>
</evidence>
<dbReference type="EMBL" id="CP053708">
    <property type="protein sequence ID" value="QKE91478.1"/>
    <property type="molecule type" value="Genomic_DNA"/>
</dbReference>
<dbReference type="Pfam" id="PF02358">
    <property type="entry name" value="Trehalose_PPase"/>
    <property type="match status" value="1"/>
</dbReference>
<evidence type="ECO:0000256" key="3">
    <source>
        <dbReference type="ARBA" id="ARBA00022801"/>
    </source>
</evidence>
<dbReference type="NCBIfam" id="TIGR01484">
    <property type="entry name" value="HAD-SF-IIB"/>
    <property type="match status" value="1"/>
</dbReference>
<dbReference type="PANTHER" id="PTHR43768:SF3">
    <property type="entry name" value="TREHALOSE 6-PHOSPHATE PHOSPHATASE"/>
    <property type="match status" value="1"/>
</dbReference>
<dbReference type="InterPro" id="IPR044651">
    <property type="entry name" value="OTSB-like"/>
</dbReference>
<dbReference type="Proteomes" id="UP000500767">
    <property type="component" value="Chromosome"/>
</dbReference>
<comment type="pathway">
    <text evidence="1 4">Glycan biosynthesis; trehalose biosynthesis.</text>
</comment>
<dbReference type="SUPFAM" id="SSF56784">
    <property type="entry name" value="HAD-like"/>
    <property type="match status" value="1"/>
</dbReference>